<gene>
    <name evidence="1" type="ORF">H0A76_07210</name>
</gene>
<dbReference type="PROSITE" id="PS51257">
    <property type="entry name" value="PROKAR_LIPOPROTEIN"/>
    <property type="match status" value="1"/>
</dbReference>
<sequence>MQQKINKRTLTFIIGFLSIVSCQTAISKDKATSFDTLTNVDYVRKLTIQEFPLFRQIKKIEASTT</sequence>
<protein>
    <submittedName>
        <fullName evidence="1">Uncharacterized protein</fullName>
    </submittedName>
</protein>
<dbReference type="AlphaFoldDB" id="A0A853F209"/>
<name>A0A853F209_9GAMM</name>
<evidence type="ECO:0000313" key="2">
    <source>
        <dbReference type="Proteomes" id="UP000568751"/>
    </source>
</evidence>
<accession>A0A853F209</accession>
<evidence type="ECO:0000313" key="1">
    <source>
        <dbReference type="EMBL" id="NYT27692.1"/>
    </source>
</evidence>
<comment type="caution">
    <text evidence="1">The sequence shown here is derived from an EMBL/GenBank/DDBJ whole genome shotgun (WGS) entry which is preliminary data.</text>
</comment>
<reference evidence="1 2" key="1">
    <citation type="submission" date="2020-05" db="EMBL/GenBank/DDBJ databases">
        <title>Horizontal transmission and recombination maintain forever young bacterial symbiont genomes.</title>
        <authorList>
            <person name="Russell S.L."/>
            <person name="Pepper-Tunick E."/>
            <person name="Svedberg J."/>
            <person name="Byrne A."/>
            <person name="Ruelas Castillo J."/>
            <person name="Vollmers C."/>
            <person name="Beinart R.A."/>
            <person name="Corbett-Detig R."/>
        </authorList>
    </citation>
    <scope>NUCLEOTIDE SEQUENCE [LARGE SCALE GENOMIC DNA]</scope>
    <source>
        <strain evidence="1">455</strain>
    </source>
</reference>
<dbReference type="EMBL" id="JACCHT010000001">
    <property type="protein sequence ID" value="NYT27692.1"/>
    <property type="molecule type" value="Genomic_DNA"/>
</dbReference>
<proteinExistence type="predicted"/>
<organism evidence="1 2">
    <name type="scientific">Candidatus Thiodubiliella endoseptemdiera</name>
    <dbReference type="NCBI Taxonomy" id="2738886"/>
    <lineage>
        <taxon>Bacteria</taxon>
        <taxon>Pseudomonadati</taxon>
        <taxon>Pseudomonadota</taxon>
        <taxon>Gammaproteobacteria</taxon>
        <taxon>Candidatus Pseudothioglobaceae</taxon>
        <taxon>Candidatus Thiodubiliella</taxon>
    </lineage>
</organism>
<dbReference type="Proteomes" id="UP000568751">
    <property type="component" value="Unassembled WGS sequence"/>
</dbReference>